<dbReference type="AlphaFoldDB" id="A0A0F9K5T3"/>
<dbReference type="GO" id="GO:0003677">
    <property type="term" value="F:DNA binding"/>
    <property type="evidence" value="ECO:0007669"/>
    <property type="project" value="UniProtKB-KW"/>
</dbReference>
<comment type="caution">
    <text evidence="2">The sequence shown here is derived from an EMBL/GenBank/DDBJ whole genome shotgun (WGS) entry which is preliminary data.</text>
</comment>
<keyword evidence="1" id="KW-0238">DNA-binding</keyword>
<dbReference type="Gene3D" id="1.10.10.10">
    <property type="entry name" value="Winged helix-like DNA-binding domain superfamily/Winged helix DNA-binding domain"/>
    <property type="match status" value="1"/>
</dbReference>
<name>A0A0F9K5T3_9ZZZZ</name>
<dbReference type="InterPro" id="IPR036390">
    <property type="entry name" value="WH_DNA-bd_sf"/>
</dbReference>
<reference evidence="2" key="1">
    <citation type="journal article" date="2015" name="Nature">
        <title>Complex archaea that bridge the gap between prokaryotes and eukaryotes.</title>
        <authorList>
            <person name="Spang A."/>
            <person name="Saw J.H."/>
            <person name="Jorgensen S.L."/>
            <person name="Zaremba-Niedzwiedzka K."/>
            <person name="Martijn J."/>
            <person name="Lind A.E."/>
            <person name="van Eijk R."/>
            <person name="Schleper C."/>
            <person name="Guy L."/>
            <person name="Ettema T.J."/>
        </authorList>
    </citation>
    <scope>NUCLEOTIDE SEQUENCE</scope>
</reference>
<dbReference type="PROSITE" id="PS51197">
    <property type="entry name" value="HTH_RRF2_2"/>
    <property type="match status" value="1"/>
</dbReference>
<organism evidence="2">
    <name type="scientific">marine sediment metagenome</name>
    <dbReference type="NCBI Taxonomy" id="412755"/>
    <lineage>
        <taxon>unclassified sequences</taxon>
        <taxon>metagenomes</taxon>
        <taxon>ecological metagenomes</taxon>
    </lineage>
</organism>
<accession>A0A0F9K5T3</accession>
<dbReference type="EMBL" id="LAZR01015967">
    <property type="protein sequence ID" value="KKM06548.1"/>
    <property type="molecule type" value="Genomic_DNA"/>
</dbReference>
<evidence type="ECO:0000313" key="2">
    <source>
        <dbReference type="EMBL" id="KKM06548.1"/>
    </source>
</evidence>
<dbReference type="SUPFAM" id="SSF46785">
    <property type="entry name" value="Winged helix' DNA-binding domain"/>
    <property type="match status" value="1"/>
</dbReference>
<dbReference type="PANTHER" id="PTHR33221">
    <property type="entry name" value="WINGED HELIX-TURN-HELIX TRANSCRIPTIONAL REGULATOR, RRF2 FAMILY"/>
    <property type="match status" value="1"/>
</dbReference>
<proteinExistence type="predicted"/>
<dbReference type="PANTHER" id="PTHR33221:SF5">
    <property type="entry name" value="HTH-TYPE TRANSCRIPTIONAL REGULATOR ISCR"/>
    <property type="match status" value="1"/>
</dbReference>
<dbReference type="Pfam" id="PF02082">
    <property type="entry name" value="Rrf2"/>
    <property type="match status" value="1"/>
</dbReference>
<evidence type="ECO:0000256" key="1">
    <source>
        <dbReference type="ARBA" id="ARBA00023125"/>
    </source>
</evidence>
<dbReference type="GO" id="GO:0003700">
    <property type="term" value="F:DNA-binding transcription factor activity"/>
    <property type="evidence" value="ECO:0007669"/>
    <property type="project" value="TreeGrafter"/>
</dbReference>
<gene>
    <name evidence="2" type="ORF">LCGC14_1742850</name>
</gene>
<dbReference type="GO" id="GO:0005829">
    <property type="term" value="C:cytosol"/>
    <property type="evidence" value="ECO:0007669"/>
    <property type="project" value="TreeGrafter"/>
</dbReference>
<dbReference type="InterPro" id="IPR036388">
    <property type="entry name" value="WH-like_DNA-bd_sf"/>
</dbReference>
<dbReference type="InterPro" id="IPR000944">
    <property type="entry name" value="Tscrpt_reg_Rrf2"/>
</dbReference>
<sequence length="187" mass="20436">MKHLTGNVESLCEIPCDDARIRGAIVGVDRDRVGRIIVEQNVADNVGLGQNVARRTNDQGCKTRAGRTNKVAFDVHTVGIPQDLDELQGGGFVDSRRGKEGGYFLVGSPGKLTVGKVIRFVQGPIGPVACVTGKEVEQCALRGNCVFLPMWEKVKVAVSDIYDTTSFQDLVVQDRERGREYVPDYTI</sequence>
<protein>
    <submittedName>
        <fullName evidence="2">Uncharacterized protein</fullName>
    </submittedName>
</protein>